<dbReference type="Proteomes" id="UP000014969">
    <property type="component" value="Unassembled WGS sequence"/>
</dbReference>
<organism evidence="1 2">
    <name type="scientific">Mycobacteroides abscessus subsp. bolletii CRM-0020</name>
    <dbReference type="NCBI Taxonomy" id="1306401"/>
    <lineage>
        <taxon>Bacteria</taxon>
        <taxon>Bacillati</taxon>
        <taxon>Actinomycetota</taxon>
        <taxon>Actinomycetes</taxon>
        <taxon>Mycobacteriales</taxon>
        <taxon>Mycobacteriaceae</taxon>
        <taxon>Mycobacteroides</taxon>
        <taxon>Mycobacteroides abscessus</taxon>
    </lineage>
</organism>
<evidence type="ECO:0000313" key="1">
    <source>
        <dbReference type="EMBL" id="EPQ23256.1"/>
    </source>
</evidence>
<evidence type="ECO:0000313" key="2">
    <source>
        <dbReference type="Proteomes" id="UP000014969"/>
    </source>
</evidence>
<sequence>MSYTAELLSRGGFEIGYHLLLPEDVREYMADDPQSWPDIRDVLIRIKDARGRPRDWEAPLARRNADVGEIRVRGADGHYRLYVHAPRSHPNFLLLLHLGWKPGGEEGLNVQDGQIDEACARLVSWLTTAQ</sequence>
<proteinExistence type="predicted"/>
<gene>
    <name evidence="1" type="ORF">J108_13540</name>
</gene>
<accession>A0A829HWV4</accession>
<reference evidence="1 2" key="1">
    <citation type="journal article" date="2013" name="Genome Announc.">
        <title>Genome Sequence of an Epidemic Isolate of Mycobacterium abscessus subsp. bolletii from Rio de Janeiro, Brazil.</title>
        <authorList>
            <person name="Davidson R.M."/>
            <person name="Reynolds P.R."/>
            <person name="Farias-Hesson E."/>
            <person name="Duarte R.S."/>
            <person name="Jackson M."/>
            <person name="Strong M."/>
        </authorList>
    </citation>
    <scope>NUCLEOTIDE SEQUENCE [LARGE SCALE GENOMIC DNA]</scope>
    <source>
        <strain evidence="1 2">CRM-0020</strain>
    </source>
</reference>
<dbReference type="EMBL" id="ATFQ01000022">
    <property type="protein sequence ID" value="EPQ23256.1"/>
    <property type="molecule type" value="Genomic_DNA"/>
</dbReference>
<protein>
    <submittedName>
        <fullName evidence="1">Uncharacterized protein</fullName>
    </submittedName>
</protein>
<name>A0A829HWV4_9MYCO</name>
<comment type="caution">
    <text evidence="1">The sequence shown here is derived from an EMBL/GenBank/DDBJ whole genome shotgun (WGS) entry which is preliminary data.</text>
</comment>
<dbReference type="AlphaFoldDB" id="A0A829HWV4"/>